<evidence type="ECO:0000256" key="6">
    <source>
        <dbReference type="ARBA" id="ARBA00022801"/>
    </source>
</evidence>
<keyword evidence="10 11" id="KW-0472">Membrane</keyword>
<keyword evidence="11" id="KW-0479">Metal-binding</keyword>
<protein>
    <recommendedName>
        <fullName evidence="11">Zinc metalloprotease</fullName>
        <ecNumber evidence="11">3.4.24.-</ecNumber>
    </recommendedName>
</protein>
<dbReference type="EMBL" id="CP076448">
    <property type="protein sequence ID" value="QXM26386.1"/>
    <property type="molecule type" value="Genomic_DNA"/>
</dbReference>
<comment type="subcellular location">
    <subcellularLocation>
        <location evidence="2">Membrane</location>
        <topology evidence="2">Multi-pass membrane protein</topology>
    </subcellularLocation>
</comment>
<evidence type="ECO:0000313" key="13">
    <source>
        <dbReference type="EMBL" id="QXM26386.1"/>
    </source>
</evidence>
<evidence type="ECO:0000259" key="12">
    <source>
        <dbReference type="PROSITE" id="PS50106"/>
    </source>
</evidence>
<evidence type="ECO:0000256" key="8">
    <source>
        <dbReference type="ARBA" id="ARBA00022989"/>
    </source>
</evidence>
<keyword evidence="4" id="KW-0645">Protease</keyword>
<keyword evidence="9 11" id="KW-0482">Metalloprotease</keyword>
<evidence type="ECO:0000256" key="7">
    <source>
        <dbReference type="ARBA" id="ARBA00022833"/>
    </source>
</evidence>
<feature type="transmembrane region" description="Helical" evidence="11">
    <location>
        <begin position="6"/>
        <end position="26"/>
    </location>
</feature>
<dbReference type="CDD" id="cd06163">
    <property type="entry name" value="S2P-M50_PDZ_RseP-like"/>
    <property type="match status" value="1"/>
</dbReference>
<accession>A0A975U4K8</accession>
<evidence type="ECO:0000256" key="9">
    <source>
        <dbReference type="ARBA" id="ARBA00023049"/>
    </source>
</evidence>
<sequence>MLGTVVPFLVVLGVLIFVHELGHYLAARSVGVHVEVFSIGFGRAILGWTGRDGTYWKIGWIPLGGFVKLHGQESPEDRAEAEAEARAKGLPPPAWREGRTFAEKSVGKRAWVVAAGPLANFLLAAVLLAGLYATAGRPNTAPVVTAVQEASAAARAGLEPGDRIVAIDGRSIRRFEEVQMTVRLRPGQTLTLEVDRGGARLVLPATPDRRELTDRFGNVQVIGLLGVSGGVPEYARLDPATALAAGFGETVRLTEQTLVALWQMITGRRGTDEIGGPLRIARLSGEVAEGGVAPLIGLMALLSINLALINLLPIPVLDGGHLMFYAAEAIRGRPLPPRAQEYGFRAGLALILALFVLATWNDLAQLRVIDWVAGLVG</sequence>
<dbReference type="EC" id="3.4.24.-" evidence="11"/>
<evidence type="ECO:0000256" key="5">
    <source>
        <dbReference type="ARBA" id="ARBA00022692"/>
    </source>
</evidence>
<feature type="transmembrane region" description="Helical" evidence="11">
    <location>
        <begin position="342"/>
        <end position="360"/>
    </location>
</feature>
<gene>
    <name evidence="13" type="primary">rseP</name>
    <name evidence="13" type="ORF">KO353_15760</name>
</gene>
<feature type="transmembrane region" description="Helical" evidence="11">
    <location>
        <begin position="110"/>
        <end position="133"/>
    </location>
</feature>
<dbReference type="PANTHER" id="PTHR42837">
    <property type="entry name" value="REGULATOR OF SIGMA-E PROTEASE RSEP"/>
    <property type="match status" value="1"/>
</dbReference>
<dbReference type="InterPro" id="IPR041489">
    <property type="entry name" value="PDZ_6"/>
</dbReference>
<dbReference type="CDD" id="cd23081">
    <property type="entry name" value="cpPDZ_EcRseP-like"/>
    <property type="match status" value="1"/>
</dbReference>
<evidence type="ECO:0000256" key="11">
    <source>
        <dbReference type="RuleBase" id="RU362031"/>
    </source>
</evidence>
<dbReference type="InterPro" id="IPR001478">
    <property type="entry name" value="PDZ"/>
</dbReference>
<dbReference type="SMART" id="SM00228">
    <property type="entry name" value="PDZ"/>
    <property type="match status" value="1"/>
</dbReference>
<dbReference type="AlphaFoldDB" id="A0A975U4K8"/>
<dbReference type="PANTHER" id="PTHR42837:SF2">
    <property type="entry name" value="MEMBRANE METALLOPROTEASE ARASP2, CHLOROPLASTIC-RELATED"/>
    <property type="match status" value="1"/>
</dbReference>
<name>A0A975U4K8_9PROT</name>
<dbReference type="Proteomes" id="UP000694001">
    <property type="component" value="Chromosome"/>
</dbReference>
<evidence type="ECO:0000313" key="14">
    <source>
        <dbReference type="Proteomes" id="UP000694001"/>
    </source>
</evidence>
<dbReference type="GO" id="GO:0046872">
    <property type="term" value="F:metal ion binding"/>
    <property type="evidence" value="ECO:0007669"/>
    <property type="project" value="UniProtKB-KW"/>
</dbReference>
<dbReference type="GO" id="GO:0016020">
    <property type="term" value="C:membrane"/>
    <property type="evidence" value="ECO:0007669"/>
    <property type="project" value="UniProtKB-SubCell"/>
</dbReference>
<dbReference type="NCBIfam" id="TIGR00054">
    <property type="entry name" value="RIP metalloprotease RseP"/>
    <property type="match status" value="1"/>
</dbReference>
<keyword evidence="6 11" id="KW-0378">Hydrolase</keyword>
<dbReference type="InterPro" id="IPR004387">
    <property type="entry name" value="Pept_M50_Zn"/>
</dbReference>
<evidence type="ECO:0000256" key="1">
    <source>
        <dbReference type="ARBA" id="ARBA00001947"/>
    </source>
</evidence>
<keyword evidence="7 11" id="KW-0862">Zinc</keyword>
<keyword evidence="14" id="KW-1185">Reference proteome</keyword>
<comment type="similarity">
    <text evidence="3 11">Belongs to the peptidase M50B family.</text>
</comment>
<dbReference type="Pfam" id="PF02163">
    <property type="entry name" value="Peptidase_M50"/>
    <property type="match status" value="1"/>
</dbReference>
<reference evidence="13" key="1">
    <citation type="submission" date="2021-06" db="EMBL/GenBank/DDBJ databases">
        <title>Elioraea tepida, sp. nov., a moderately thermophilic aerobic anoxygenic phototrophic bacterium isolated from an alkaline siliceous hot spring mat community in Yellowstone National Park, WY, USA.</title>
        <authorList>
            <person name="Saini M.K."/>
            <person name="Yoshida S."/>
            <person name="Sebastian A."/>
            <person name="Hirose S."/>
            <person name="Hara E."/>
            <person name="Tamaki H."/>
            <person name="Soulier N.T."/>
            <person name="Albert I."/>
            <person name="Hanada S."/>
            <person name="Bryant D.A."/>
            <person name="Tank M."/>
        </authorList>
    </citation>
    <scope>NUCLEOTIDE SEQUENCE</scope>
    <source>
        <strain evidence="13">MS-P2</strain>
    </source>
</reference>
<comment type="cofactor">
    <cofactor evidence="1 11">
        <name>Zn(2+)</name>
        <dbReference type="ChEBI" id="CHEBI:29105"/>
    </cofactor>
</comment>
<dbReference type="Pfam" id="PF17820">
    <property type="entry name" value="PDZ_6"/>
    <property type="match status" value="1"/>
</dbReference>
<keyword evidence="5 11" id="KW-0812">Transmembrane</keyword>
<proteinExistence type="inferred from homology"/>
<evidence type="ECO:0000256" key="2">
    <source>
        <dbReference type="ARBA" id="ARBA00004141"/>
    </source>
</evidence>
<dbReference type="InterPro" id="IPR008915">
    <property type="entry name" value="Peptidase_M50"/>
</dbReference>
<evidence type="ECO:0000256" key="4">
    <source>
        <dbReference type="ARBA" id="ARBA00022670"/>
    </source>
</evidence>
<keyword evidence="8 11" id="KW-1133">Transmembrane helix</keyword>
<evidence type="ECO:0000256" key="10">
    <source>
        <dbReference type="ARBA" id="ARBA00023136"/>
    </source>
</evidence>
<dbReference type="KEGG" id="elio:KO353_15760"/>
<dbReference type="GO" id="GO:0006508">
    <property type="term" value="P:proteolysis"/>
    <property type="evidence" value="ECO:0007669"/>
    <property type="project" value="UniProtKB-KW"/>
</dbReference>
<evidence type="ECO:0000256" key="3">
    <source>
        <dbReference type="ARBA" id="ARBA00007931"/>
    </source>
</evidence>
<feature type="transmembrane region" description="Helical" evidence="11">
    <location>
        <begin position="292"/>
        <end position="314"/>
    </location>
</feature>
<feature type="domain" description="PDZ" evidence="12">
    <location>
        <begin position="130"/>
        <end position="185"/>
    </location>
</feature>
<dbReference type="GO" id="GO:0004222">
    <property type="term" value="F:metalloendopeptidase activity"/>
    <property type="evidence" value="ECO:0007669"/>
    <property type="project" value="InterPro"/>
</dbReference>
<organism evidence="13 14">
    <name type="scientific">Elioraea tepida</name>
    <dbReference type="NCBI Taxonomy" id="2843330"/>
    <lineage>
        <taxon>Bacteria</taxon>
        <taxon>Pseudomonadati</taxon>
        <taxon>Pseudomonadota</taxon>
        <taxon>Alphaproteobacteria</taxon>
        <taxon>Acetobacterales</taxon>
        <taxon>Elioraeaceae</taxon>
        <taxon>Elioraea</taxon>
    </lineage>
</organism>
<dbReference type="PROSITE" id="PS50106">
    <property type="entry name" value="PDZ"/>
    <property type="match status" value="1"/>
</dbReference>